<gene>
    <name evidence="2" type="ORF">CCHLO57077_00017632</name>
</gene>
<dbReference type="AlphaFoldDB" id="A0AA35M8N6"/>
<evidence type="ECO:0000313" key="2">
    <source>
        <dbReference type="EMBL" id="CAI6092352.1"/>
    </source>
</evidence>
<accession>A0AA35M8N6</accession>
<name>A0AA35M8N6_9HYPO</name>
<dbReference type="Proteomes" id="UP001160390">
    <property type="component" value="Unassembled WGS sequence"/>
</dbReference>
<organism evidence="2 3">
    <name type="scientific">Clonostachys chloroleuca</name>
    <dbReference type="NCBI Taxonomy" id="1926264"/>
    <lineage>
        <taxon>Eukaryota</taxon>
        <taxon>Fungi</taxon>
        <taxon>Dikarya</taxon>
        <taxon>Ascomycota</taxon>
        <taxon>Pezizomycotina</taxon>
        <taxon>Sordariomycetes</taxon>
        <taxon>Hypocreomycetidae</taxon>
        <taxon>Hypocreales</taxon>
        <taxon>Bionectriaceae</taxon>
        <taxon>Clonostachys</taxon>
    </lineage>
</organism>
<evidence type="ECO:0000313" key="3">
    <source>
        <dbReference type="Proteomes" id="UP001160390"/>
    </source>
</evidence>
<comment type="caution">
    <text evidence="2">The sequence shown here is derived from an EMBL/GenBank/DDBJ whole genome shotgun (WGS) entry which is preliminary data.</text>
</comment>
<evidence type="ECO:0000256" key="1">
    <source>
        <dbReference type="SAM" id="MobiDB-lite"/>
    </source>
</evidence>
<sequence length="235" mass="26390">MDSSSRLKGYSYASAQQREMLTAGEQNNFCEGYVNDEHDAQTKCVILPRHRRHSSPHLWWLDSSQHGKPKLVHDLIHHSSGTDVLYDAAGTPLWDSSWLEKLNNISCLEQERISQKRQCLSVDRWPPLQPSPFIERADAEDALGPQRENGDASGWLSYGSGKSTENEFEESETIAALEPPCRPLVKKMATPPQFPVSLPRTPSNSRPAKIPSTPHRNKGENDNSVIHSPPSWAYP</sequence>
<feature type="region of interest" description="Disordered" evidence="1">
    <location>
        <begin position="144"/>
        <end position="235"/>
    </location>
</feature>
<proteinExistence type="predicted"/>
<reference evidence="2" key="1">
    <citation type="submission" date="2023-01" db="EMBL/GenBank/DDBJ databases">
        <authorList>
            <person name="Piombo E."/>
        </authorList>
    </citation>
    <scope>NUCLEOTIDE SEQUENCE</scope>
</reference>
<keyword evidence="3" id="KW-1185">Reference proteome</keyword>
<protein>
    <submittedName>
        <fullName evidence="2">Uncharacterized protein</fullName>
    </submittedName>
</protein>
<dbReference type="EMBL" id="CABFNP030001202">
    <property type="protein sequence ID" value="CAI6092352.1"/>
    <property type="molecule type" value="Genomic_DNA"/>
</dbReference>